<sequence length="85" mass="9797">MKVIFDPTKDAANVEKHGLSFADFSEFDAEPFIEVDLGRDYGELRFRGFGRIGGVGHSIAFTRTVEGIRLISFRRAHEKEMRRYE</sequence>
<dbReference type="Gene3D" id="3.10.450.530">
    <property type="entry name" value="Ribonuclease toxin, BrnT, of type II toxin-antitoxin system"/>
    <property type="match status" value="1"/>
</dbReference>
<evidence type="ECO:0000313" key="1">
    <source>
        <dbReference type="EMBL" id="MDO6414648.1"/>
    </source>
</evidence>
<dbReference type="Pfam" id="PF04365">
    <property type="entry name" value="BrnT_toxin"/>
    <property type="match status" value="1"/>
</dbReference>
<reference evidence="1" key="1">
    <citation type="submission" date="2023-07" db="EMBL/GenBank/DDBJ databases">
        <authorList>
            <person name="Kim M."/>
        </authorList>
    </citation>
    <scope>NUCLEOTIDE SEQUENCE</scope>
    <source>
        <strain evidence="1">BIUV-7</strain>
    </source>
</reference>
<dbReference type="RefSeq" id="WP_303542025.1">
    <property type="nucleotide sequence ID" value="NZ_JAUOTP010000004.1"/>
</dbReference>
<accession>A0ABT8Y8K0</accession>
<dbReference type="EMBL" id="JAUOTP010000004">
    <property type="protein sequence ID" value="MDO6414648.1"/>
    <property type="molecule type" value="Genomic_DNA"/>
</dbReference>
<protein>
    <submittedName>
        <fullName evidence="1">BrnT family toxin</fullName>
    </submittedName>
</protein>
<dbReference type="InterPro" id="IPR038573">
    <property type="entry name" value="BrnT_sf"/>
</dbReference>
<evidence type="ECO:0000313" key="2">
    <source>
        <dbReference type="Proteomes" id="UP001169764"/>
    </source>
</evidence>
<proteinExistence type="predicted"/>
<comment type="caution">
    <text evidence="1">The sequence shown here is derived from an EMBL/GenBank/DDBJ whole genome shotgun (WGS) entry which is preliminary data.</text>
</comment>
<name>A0ABT8Y8K0_9SPHN</name>
<dbReference type="InterPro" id="IPR007460">
    <property type="entry name" value="BrnT_toxin"/>
</dbReference>
<dbReference type="Proteomes" id="UP001169764">
    <property type="component" value="Unassembled WGS sequence"/>
</dbReference>
<gene>
    <name evidence="1" type="ORF">Q4F19_09680</name>
</gene>
<organism evidence="1 2">
    <name type="scientific">Sphingomonas natans</name>
    <dbReference type="NCBI Taxonomy" id="3063330"/>
    <lineage>
        <taxon>Bacteria</taxon>
        <taxon>Pseudomonadati</taxon>
        <taxon>Pseudomonadota</taxon>
        <taxon>Alphaproteobacteria</taxon>
        <taxon>Sphingomonadales</taxon>
        <taxon>Sphingomonadaceae</taxon>
        <taxon>Sphingomonas</taxon>
    </lineage>
</organism>
<keyword evidence="2" id="KW-1185">Reference proteome</keyword>